<dbReference type="KEGG" id="dosa:Os09g0475700"/>
<dbReference type="GO" id="GO:0004252">
    <property type="term" value="F:serine-type endopeptidase activity"/>
    <property type="evidence" value="ECO:0007669"/>
    <property type="project" value="UniProtKB-UniRule"/>
</dbReference>
<sequence length="789" mass="88023">MLRRRHHLPAVLRLFSTSCRRGHPTQPPQHPSPAPLPLPPPVAKKVPFTASAHGRSWSDPYHWMRDTSDPDLAALLEAENAYADAFVDSAGEGGGGLRARLAAEMRARLPPSAASPPQPWGPWLYYQYVPEGKEYPVLSRRLRSSGGLARAALDFISGSKKEQVLLDWNEIAEKFGYVHIGSCRISPDHRFLAYTLDISGDEFFSLEVKDIQSTNTIFCSPHKGIVSLAWSRNSDNLFYTVCDETLRPNQVLCKDLQSDQAGFLVFMEKDINCCVDITSTKDFKYVTINSNTRTSSEVYVMESGHVRGGLWPVQKRSDKVQYFLEHHNGFFYILTNAPLEGTETANGGYYLARCRAEKSEMDKWQVVALPGSYYTFQDMDIFHEQLVLFIRKSGLPLICSINLPIDVDFQEQKELDDLDPWFFPVPSDLCSIVPGSNNDFMSSTYRLVLSSPVLPDLTVDYNMRMRTFAILHQEEVTGLSSNLCTVGLQSNITGIQQNLQLIEDSQSWSDLSKLFSCERVQVISHDGVSVPLVILYSREAHRRGESPGVLYGYGAYGEDLDKSWCSDRLSLLARGWVVAFADVRGGGDSSWHLAGTKANKINSIKDFAACGTHLIKEGFVHKNRLCAIGCSAGGLLVGAVINMLPDLFSAAVLKVPFLDICNTMMDSTLPLTILDYEEFGDPNISTEFDTIRSYSPYDNLSPDICYPPVLVTASFNDTRVGVWEAAKWVSKVRDITCQSCSWSVILKTNMQSGHFGEGGRFMHCDETAFEYAFLMKALGLDDNDSCKIV</sequence>
<evidence type="ECO:0000256" key="5">
    <source>
        <dbReference type="ARBA" id="ARBA00045448"/>
    </source>
</evidence>
<evidence type="ECO:0000256" key="6">
    <source>
        <dbReference type="RuleBase" id="RU368024"/>
    </source>
</evidence>
<feature type="compositionally biased region" description="Pro residues" evidence="7">
    <location>
        <begin position="25"/>
        <end position="39"/>
    </location>
</feature>
<evidence type="ECO:0000313" key="10">
    <source>
        <dbReference type="EMBL" id="BAD46374.1"/>
    </source>
</evidence>
<keyword evidence="2 6" id="KW-0645">Protease</keyword>
<dbReference type="SUPFAM" id="SSF50993">
    <property type="entry name" value="Peptidase/esterase 'gauge' domain"/>
    <property type="match status" value="1"/>
</dbReference>
<evidence type="ECO:0000256" key="1">
    <source>
        <dbReference type="ARBA" id="ARBA00005228"/>
    </source>
</evidence>
<dbReference type="InterPro" id="IPR029058">
    <property type="entry name" value="AB_hydrolase_fold"/>
</dbReference>
<keyword evidence="4 6" id="KW-0720">Serine protease</keyword>
<organism evidence="10 12">
    <name type="scientific">Oryza sativa subsp. japonica</name>
    <name type="common">Rice</name>
    <dbReference type="NCBI Taxonomy" id="39947"/>
    <lineage>
        <taxon>Eukaryota</taxon>
        <taxon>Viridiplantae</taxon>
        <taxon>Streptophyta</taxon>
        <taxon>Embryophyta</taxon>
        <taxon>Tracheophyta</taxon>
        <taxon>Spermatophyta</taxon>
        <taxon>Magnoliopsida</taxon>
        <taxon>Liliopsida</taxon>
        <taxon>Poales</taxon>
        <taxon>Poaceae</taxon>
        <taxon>BOP clade</taxon>
        <taxon>Oryzoideae</taxon>
        <taxon>Oryzeae</taxon>
        <taxon>Oryzinae</taxon>
        <taxon>Oryza</taxon>
        <taxon>Oryza sativa</taxon>
    </lineage>
</organism>
<reference evidence="11" key="5">
    <citation type="journal article" date="2008" name="Nucleic Acids Res.">
        <title>The Rice Annotation Project Database (RAP-DB): 2008 update.</title>
        <authorList>
            <consortium name="The Rice Annotation Project (RAP)"/>
            <person name="Tanaka T."/>
            <person name="Antonio B.A."/>
            <person name="Kikuchi S."/>
            <person name="Matsumoto T."/>
            <person name="Nagamura Y."/>
            <person name="Numa H."/>
            <person name="Sakai H."/>
            <person name="Wu J."/>
            <person name="Itoh T."/>
            <person name="Sasaki T."/>
            <person name="Aono R."/>
            <person name="Fujii Y."/>
            <person name="Habara T."/>
            <person name="Harada E."/>
            <person name="Kanno M."/>
            <person name="Kawahara Y."/>
            <person name="Kawashima H."/>
            <person name="Kubooka H."/>
            <person name="Matsuya A."/>
            <person name="Nakaoka H."/>
            <person name="Saichi N."/>
            <person name="Sanbonmatsu R."/>
            <person name="Sato Y."/>
            <person name="Shinso Y."/>
            <person name="Suzuki M."/>
            <person name="Takeda J."/>
            <person name="Tanino M."/>
            <person name="Todokoro F."/>
            <person name="Yamaguchi K."/>
            <person name="Yamamoto N."/>
            <person name="Yamasaki C."/>
            <person name="Imanishi T."/>
            <person name="Okido T."/>
            <person name="Tada M."/>
            <person name="Ikeo K."/>
            <person name="Tateno Y."/>
            <person name="Gojobori T."/>
            <person name="Lin Y.C."/>
            <person name="Wei F.J."/>
            <person name="Hsing Y.I."/>
            <person name="Zhao Q."/>
            <person name="Han B."/>
            <person name="Kramer M.R."/>
            <person name="McCombie R.W."/>
            <person name="Lonsdale D."/>
            <person name="O'Donovan C.C."/>
            <person name="Whitfield E.J."/>
            <person name="Apweiler R."/>
            <person name="Koyanagi K.O."/>
            <person name="Khurana J.P."/>
            <person name="Raghuvanshi S."/>
            <person name="Singh N.K."/>
            <person name="Tyagi A.K."/>
            <person name="Haberer G."/>
            <person name="Fujisawa M."/>
            <person name="Hosokawa S."/>
            <person name="Ito Y."/>
            <person name="Ikawa H."/>
            <person name="Shibata M."/>
            <person name="Yamamoto M."/>
            <person name="Bruskiewich R.M."/>
            <person name="Hoen D.R."/>
            <person name="Bureau TE."/>
            <person name="Namiki N."/>
            <person name="Ohyanagi H."/>
            <person name="Sakai Y."/>
            <person name="Nobushima S."/>
            <person name="Sakata K."/>
            <person name="Barrero R.A."/>
            <person name="Sato Y."/>
            <person name="Souvorov A."/>
            <person name="Smith-White B."/>
            <person name="Tatusova T."/>
            <person name="An S."/>
            <person name="An G."/>
            <person name="OOta S."/>
            <person name="Fuks G."/>
            <person name="Messing J."/>
            <person name="Christie K.R."/>
            <person name="Lieberherr D."/>
            <person name="Kim H."/>
            <person name="Zuccolo A."/>
            <person name="Wing R.A."/>
            <person name="Nobuta K."/>
            <person name="Green P.J."/>
            <person name="Lu C."/>
            <person name="Meyers BC."/>
            <person name="Chaparro C."/>
            <person name="Piegu B."/>
            <person name="Panaud O."/>
            <person name="Echeverria M."/>
        </authorList>
    </citation>
    <scope>NUCLEOTIDE SEQUENCE</scope>
</reference>
<dbReference type="SMR" id="A0A0P0XPL5"/>
<dbReference type="Pfam" id="PF02897">
    <property type="entry name" value="Peptidase_S9_N"/>
    <property type="match status" value="1"/>
</dbReference>
<evidence type="ECO:0000259" key="8">
    <source>
        <dbReference type="Pfam" id="PF00326"/>
    </source>
</evidence>
<dbReference type="PANTHER" id="PTHR11757">
    <property type="entry name" value="PROTEASE FAMILY S9A OLIGOPEPTIDASE"/>
    <property type="match status" value="1"/>
</dbReference>
<proteinExistence type="inferred from homology"/>
<dbReference type="EC" id="3.4.21.-" evidence="6"/>
<accession>A0A0P0XPL5</accession>
<evidence type="ECO:0000259" key="9">
    <source>
        <dbReference type="Pfam" id="PF02897"/>
    </source>
</evidence>
<dbReference type="GO" id="GO:0006508">
    <property type="term" value="P:proteolysis"/>
    <property type="evidence" value="ECO:0007669"/>
    <property type="project" value="UniProtKB-KW"/>
</dbReference>
<reference evidence="11 12" key="2">
    <citation type="journal article" date="2005" name="Nature">
        <title>The map-based sequence of the rice genome.</title>
        <authorList>
            <consortium name="International rice genome sequencing project (IRGSP)"/>
            <person name="Matsumoto T."/>
            <person name="Wu J."/>
            <person name="Kanamori H."/>
            <person name="Katayose Y."/>
            <person name="Fujisawa M."/>
            <person name="Namiki N."/>
            <person name="Mizuno H."/>
            <person name="Yamamoto K."/>
            <person name="Antonio B.A."/>
            <person name="Baba T."/>
            <person name="Sakata K."/>
            <person name="Nagamura Y."/>
            <person name="Aoki H."/>
            <person name="Arikawa K."/>
            <person name="Arita K."/>
            <person name="Bito T."/>
            <person name="Chiden Y."/>
            <person name="Fujitsuka N."/>
            <person name="Fukunaka R."/>
            <person name="Hamada M."/>
            <person name="Harada C."/>
            <person name="Hayashi A."/>
            <person name="Hijishita S."/>
            <person name="Honda M."/>
            <person name="Hosokawa S."/>
            <person name="Ichikawa Y."/>
            <person name="Idonuma A."/>
            <person name="Iijima M."/>
            <person name="Ikeda M."/>
            <person name="Ikeno M."/>
            <person name="Ito K."/>
            <person name="Ito S."/>
            <person name="Ito T."/>
            <person name="Ito Y."/>
            <person name="Ito Y."/>
            <person name="Iwabuchi A."/>
            <person name="Kamiya K."/>
            <person name="Karasawa W."/>
            <person name="Kurita K."/>
            <person name="Katagiri S."/>
            <person name="Kikuta A."/>
            <person name="Kobayashi H."/>
            <person name="Kobayashi N."/>
            <person name="Machita K."/>
            <person name="Maehara T."/>
            <person name="Masukawa M."/>
            <person name="Mizubayashi T."/>
            <person name="Mukai Y."/>
            <person name="Nagasaki H."/>
            <person name="Nagata Y."/>
            <person name="Naito S."/>
            <person name="Nakashima M."/>
            <person name="Nakama Y."/>
            <person name="Nakamichi Y."/>
            <person name="Nakamura M."/>
            <person name="Meguro A."/>
            <person name="Negishi M."/>
            <person name="Ohta I."/>
            <person name="Ohta T."/>
            <person name="Okamoto M."/>
            <person name="Ono N."/>
            <person name="Saji S."/>
            <person name="Sakaguchi M."/>
            <person name="Sakai K."/>
            <person name="Shibata M."/>
            <person name="Shimokawa T."/>
            <person name="Song J."/>
            <person name="Takazaki Y."/>
            <person name="Terasawa K."/>
            <person name="Tsugane M."/>
            <person name="Tsuji K."/>
            <person name="Ueda S."/>
            <person name="Waki K."/>
            <person name="Yamagata H."/>
            <person name="Yamamoto M."/>
            <person name="Yamamoto S."/>
            <person name="Yamane H."/>
            <person name="Yoshiki S."/>
            <person name="Yoshihara R."/>
            <person name="Yukawa K."/>
            <person name="Zhong H."/>
            <person name="Yano M."/>
            <person name="Yuan Q."/>
            <person name="Ouyang S."/>
            <person name="Liu J."/>
            <person name="Jones K.M."/>
            <person name="Gansberger K."/>
            <person name="Moffat K."/>
            <person name="Hill J."/>
            <person name="Bera J."/>
            <person name="Fadrosh D."/>
            <person name="Jin S."/>
            <person name="Johri S."/>
            <person name="Kim M."/>
            <person name="Overton L."/>
            <person name="Reardon M."/>
            <person name="Tsitrin T."/>
            <person name="Vuong H."/>
            <person name="Weaver B."/>
            <person name="Ciecko A."/>
            <person name="Tallon L."/>
            <person name="Jackson J."/>
            <person name="Pai G."/>
            <person name="Aken S.V."/>
            <person name="Utterback T."/>
            <person name="Reidmuller S."/>
            <person name="Feldblyum T."/>
            <person name="Hsiao J."/>
            <person name="Zismann V."/>
            <person name="Iobst S."/>
            <person name="de Vazeille A.R."/>
            <person name="Buell C.R."/>
            <person name="Ying K."/>
            <person name="Li Y."/>
            <person name="Lu T."/>
            <person name="Huang Y."/>
            <person name="Zhao Q."/>
            <person name="Feng Q."/>
            <person name="Zhang L."/>
            <person name="Zhu J."/>
            <person name="Weng Q."/>
            <person name="Mu J."/>
            <person name="Lu Y."/>
            <person name="Fan D."/>
            <person name="Liu Y."/>
            <person name="Guan J."/>
            <person name="Zhang Y."/>
            <person name="Yu S."/>
            <person name="Liu X."/>
            <person name="Zhang Y."/>
            <person name="Hong G."/>
            <person name="Han B."/>
            <person name="Choisne N."/>
            <person name="Demange N."/>
            <person name="Orjeda G."/>
            <person name="Samain S."/>
            <person name="Cattolico L."/>
            <person name="Pelletier E."/>
            <person name="Couloux A."/>
            <person name="Segurens B."/>
            <person name="Wincker P."/>
            <person name="D'Hont A."/>
            <person name="Scarpelli C."/>
            <person name="Weissenbach J."/>
            <person name="Salanoubat M."/>
            <person name="Quetier F."/>
            <person name="Yu Y."/>
            <person name="Kim H.R."/>
            <person name="Rambo T."/>
            <person name="Currie J."/>
            <person name="Collura K."/>
            <person name="Luo M."/>
            <person name="Yang T."/>
            <person name="Ammiraju J.S.S."/>
            <person name="Engler F."/>
            <person name="Soderlund C."/>
            <person name="Wing R.A."/>
            <person name="Palmer L.E."/>
            <person name="de la Bastide M."/>
            <person name="Spiegel L."/>
            <person name="Nascimento L."/>
            <person name="Zutavern T."/>
            <person name="O'Shaughnessy A."/>
            <person name="Dike S."/>
            <person name="Dedhia N."/>
            <person name="Preston R."/>
            <person name="Balija V."/>
            <person name="McCombie W.R."/>
            <person name="Chow T."/>
            <person name="Chen H."/>
            <person name="Chung M."/>
            <person name="Chen C."/>
            <person name="Shaw J."/>
            <person name="Wu H."/>
            <person name="Hsiao K."/>
            <person name="Chao Y."/>
            <person name="Chu M."/>
            <person name="Cheng C."/>
            <person name="Hour A."/>
            <person name="Lee P."/>
            <person name="Lin S."/>
            <person name="Lin Y."/>
            <person name="Liou J."/>
            <person name="Liu S."/>
            <person name="Hsing Y."/>
            <person name="Raghuvanshi S."/>
            <person name="Mohanty A."/>
            <person name="Bharti A.K."/>
            <person name="Gaur A."/>
            <person name="Gupta V."/>
            <person name="Kumar D."/>
            <person name="Ravi V."/>
            <person name="Vij S."/>
            <person name="Kapur A."/>
            <person name="Khurana P."/>
            <person name="Khurana P."/>
            <person name="Khurana J.P."/>
            <person name="Tyagi A.K."/>
            <person name="Gaikwad K."/>
            <person name="Singh A."/>
            <person name="Dalal V."/>
            <person name="Srivastava S."/>
            <person name="Dixit A."/>
            <person name="Pal A.K."/>
            <person name="Ghazi I.A."/>
            <person name="Yadav M."/>
            <person name="Pandit A."/>
            <person name="Bhargava A."/>
            <person name="Sureshbabu K."/>
            <person name="Batra K."/>
            <person name="Sharma T.R."/>
            <person name="Mohapatra T."/>
            <person name="Singh N.K."/>
            <person name="Messing J."/>
            <person name="Nelson A.B."/>
            <person name="Fuks G."/>
            <person name="Kavchok S."/>
            <person name="Keizer G."/>
            <person name="Linton E."/>
            <person name="Llaca V."/>
            <person name="Song R."/>
            <person name="Tanyolac B."/>
            <person name="Young S."/>
            <person name="Ho-Il K."/>
            <person name="Hahn J.H."/>
            <person name="Sangsakoo G."/>
            <person name="Vanavichit A."/>
            <person name="de Mattos Luiz.A.T."/>
            <person name="Zimmer P.D."/>
            <person name="Malone G."/>
            <person name="Dellagostin O."/>
            <person name="de Oliveira A.C."/>
            <person name="Bevan M."/>
            <person name="Bancroft I."/>
            <person name="Minx P."/>
            <person name="Cordum H."/>
            <person name="Wilson R."/>
            <person name="Cheng Z."/>
            <person name="Jin W."/>
            <person name="Jiang J."/>
            <person name="Leong S.A."/>
            <person name="Iwama H."/>
            <person name="Gojobori T."/>
            <person name="Itoh T."/>
            <person name="Niimura Y."/>
            <person name="Fujii Y."/>
            <person name="Habara T."/>
            <person name="Sakai H."/>
            <person name="Sato Y."/>
            <person name="Wilson G."/>
            <person name="Kumar K."/>
            <person name="McCouch S."/>
            <person name="Juretic N."/>
            <person name="Hoen D."/>
            <person name="Wright S."/>
            <person name="Bruskiewich R."/>
            <person name="Bureau T."/>
            <person name="Miyao A."/>
            <person name="Hirochika H."/>
            <person name="Nishikawa T."/>
            <person name="Kadowaki K."/>
            <person name="Sugiura M."/>
            <person name="Burr B."/>
            <person name="Sasaki T."/>
        </authorList>
    </citation>
    <scope>NUCLEOTIDE SEQUENCE [LARGE SCALE GENOMIC DNA]</scope>
    <source>
        <strain evidence="12">cv. Nipponbare</strain>
    </source>
</reference>
<reference evidence="10" key="1">
    <citation type="submission" date="2002-09" db="EMBL/GenBank/DDBJ databases">
        <title>Oryza sativa nipponbare(GA3) genomic DNA, chromosome 9, PAC clone:P0556A05.</title>
        <authorList>
            <person name="Sasaki T."/>
            <person name="Matsumoto T."/>
            <person name="Katayose Y."/>
        </authorList>
    </citation>
    <scope>NUCLEOTIDE SEQUENCE</scope>
</reference>
<dbReference type="InterPro" id="IPR001375">
    <property type="entry name" value="Peptidase_S9_cat"/>
</dbReference>
<dbReference type="Pfam" id="PF00326">
    <property type="entry name" value="Peptidase_S9"/>
    <property type="match status" value="1"/>
</dbReference>
<dbReference type="PRINTS" id="PR00862">
    <property type="entry name" value="PROLIGOPTASE"/>
</dbReference>
<dbReference type="EMBL" id="AP005759">
    <property type="protein sequence ID" value="BAD46374.1"/>
    <property type="molecule type" value="Genomic_DNA"/>
</dbReference>
<evidence type="ECO:0000313" key="12">
    <source>
        <dbReference type="Proteomes" id="UP000000763"/>
    </source>
</evidence>
<evidence type="ECO:0000256" key="3">
    <source>
        <dbReference type="ARBA" id="ARBA00022801"/>
    </source>
</evidence>
<reference evidence="11" key="4">
    <citation type="journal article" date="2007" name="Genome Res.">
        <title>Curated Genome Annotation of Oryza sativa ssp. japonica and Comparative Genome Analysis with Arabidopsis thaliana.</title>
        <authorList>
            <consortium name="The Rice Annotation Project (RAP)"/>
            <person name="Itoh T."/>
            <person name="Tanaka T."/>
            <person name="Barrero R.A."/>
            <person name="Yamasaki C."/>
            <person name="Fujii Y."/>
            <person name="Hilton P.B."/>
            <person name="Antonio B.A."/>
            <person name="Aono H."/>
            <person name="Apweiler R."/>
            <person name="Bruskiewich R."/>
            <person name="Bureau T."/>
            <person name="Burr F."/>
            <person name="Costa de Oliveira A."/>
            <person name="Fuks G."/>
            <person name="Habara T."/>
            <person name="Haberer G."/>
            <person name="Han B."/>
            <person name="Harada E."/>
            <person name="Hiraki A.T."/>
            <person name="Hirochika H."/>
            <person name="Hoen D."/>
            <person name="Hokari H."/>
            <person name="Hosokawa S."/>
            <person name="Hsing Y."/>
            <person name="Ikawa H."/>
            <person name="Ikeo K."/>
            <person name="Imanishi T."/>
            <person name="Ito Y."/>
            <person name="Jaiswal P."/>
            <person name="Kanno M."/>
            <person name="Kawahara Y."/>
            <person name="Kawamura T."/>
            <person name="Kawashima H."/>
            <person name="Khurana J.P."/>
            <person name="Kikuchi S."/>
            <person name="Komatsu S."/>
            <person name="Koyanagi K.O."/>
            <person name="Kubooka H."/>
            <person name="Lieberherr D."/>
            <person name="Lin Y.C."/>
            <person name="Lonsdale D."/>
            <person name="Matsumoto T."/>
            <person name="Matsuya A."/>
            <person name="McCombie W.R."/>
            <person name="Messing J."/>
            <person name="Miyao A."/>
            <person name="Mulder N."/>
            <person name="Nagamura Y."/>
            <person name="Nam J."/>
            <person name="Namiki N."/>
            <person name="Numa H."/>
            <person name="Nurimoto S."/>
            <person name="O'donovan C."/>
            <person name="Ohyanagi H."/>
            <person name="Okido T."/>
            <person name="Oota S."/>
            <person name="Osato N."/>
            <person name="Palmer L.E."/>
            <person name="Quetier F."/>
            <person name="Raghuvanshi S."/>
            <person name="Saichi N."/>
            <person name="Sakai H."/>
            <person name="Sakai Y."/>
            <person name="Sakata K."/>
            <person name="Sakurai T."/>
            <person name="Sato F."/>
            <person name="Sato Y."/>
            <person name="Schoof H."/>
            <person name="Seki M."/>
            <person name="Shibata M."/>
            <person name="Shimizu Y."/>
            <person name="Shinozaki K."/>
            <person name="Shinso Y."/>
            <person name="Singh N.K."/>
            <person name="Smith-White B."/>
            <person name="Takeda J."/>
            <person name="Tanino M."/>
            <person name="Tatusova T."/>
            <person name="Thongjuea S."/>
            <person name="Todokoro F."/>
            <person name="Tsugane M."/>
            <person name="Tyagi A.K."/>
            <person name="Vanavichit A."/>
            <person name="Wang A."/>
            <person name="Wing R.A."/>
            <person name="Yamaguchi K."/>
            <person name="Yamamoto M."/>
            <person name="Yamamoto N."/>
            <person name="Yu Y."/>
            <person name="Zhang H."/>
            <person name="Zhao Q."/>
            <person name="Higo K."/>
            <person name="Burr B."/>
            <person name="Gojobori T."/>
            <person name="Sasaki T."/>
        </authorList>
    </citation>
    <scope>NUCLEOTIDE SEQUENCE</scope>
</reference>
<dbReference type="Gramene" id="Os09t0475700-01">
    <property type="protein sequence ID" value="Os09t0475700-01"/>
    <property type="gene ID" value="Os09g0475700"/>
</dbReference>
<evidence type="ECO:0000256" key="4">
    <source>
        <dbReference type="ARBA" id="ARBA00022825"/>
    </source>
</evidence>
<reference evidence="11" key="3">
    <citation type="journal article" date="2006" name="Nucleic Acids Res.">
        <title>The Rice Annotation Project Database (RAP-DB): hub for Oryza sativa ssp. japonica genome information.</title>
        <authorList>
            <person name="Ohyanagi H."/>
            <person name="Tanaka T."/>
            <person name="Sakai H."/>
            <person name="Shigemoto Y."/>
            <person name="Yamaguchi K."/>
            <person name="Habara T."/>
            <person name="Fujii Y."/>
            <person name="Antonio B.A."/>
            <person name="Nagamura Y."/>
            <person name="Imanishi T."/>
            <person name="Ikeo K."/>
            <person name="Itoh T."/>
            <person name="Gojobori T."/>
            <person name="Sasaki T."/>
        </authorList>
    </citation>
    <scope>NUCLEOTIDE SEQUENCE</scope>
</reference>
<dbReference type="AlphaFoldDB" id="A0A0P0XPL5"/>
<dbReference type="EMBL" id="AP008215">
    <property type="protein sequence ID" value="BAF25375.1"/>
    <property type="molecule type" value="Genomic_DNA"/>
</dbReference>
<feature type="region of interest" description="Disordered" evidence="7">
    <location>
        <begin position="18"/>
        <end position="39"/>
    </location>
</feature>
<dbReference type="InterPro" id="IPR023302">
    <property type="entry name" value="Pept_S9A_N"/>
</dbReference>
<reference evidence="11" key="8">
    <citation type="submission" date="2009-08" db="EMBL/GenBank/DDBJ databases">
        <title>The Second Rice Annotation Project Meeting (RAP2).</title>
        <authorList>
            <consortium name="The Rice Annotation Project (RAP)"/>
        </authorList>
    </citation>
    <scope>NUCLEOTIDE SEQUENCE</scope>
</reference>
<gene>
    <name evidence="11" type="ordered locus">Os09g0475700</name>
    <name evidence="10" type="ORF">P0556A05.6</name>
</gene>
<dbReference type="PANTHER" id="PTHR11757:SF12">
    <property type="entry name" value="PROLYL ENDOPEPTIDASE"/>
    <property type="match status" value="1"/>
</dbReference>
<dbReference type="Gene3D" id="3.40.50.1820">
    <property type="entry name" value="alpha/beta hydrolase"/>
    <property type="match status" value="2"/>
</dbReference>
<dbReference type="SUPFAM" id="SSF53474">
    <property type="entry name" value="alpha/beta-Hydrolases"/>
    <property type="match status" value="1"/>
</dbReference>
<dbReference type="InterPro" id="IPR002470">
    <property type="entry name" value="Peptidase_S9A"/>
</dbReference>
<feature type="domain" description="Peptidase S9 prolyl oligopeptidase catalytic" evidence="8">
    <location>
        <begin position="567"/>
        <end position="779"/>
    </location>
</feature>
<evidence type="ECO:0000313" key="11">
    <source>
        <dbReference type="EMBL" id="BAF25375.1"/>
    </source>
</evidence>
<feature type="domain" description="Peptidase S9A N-terminal" evidence="9">
    <location>
        <begin position="40"/>
        <end position="462"/>
    </location>
</feature>
<dbReference type="InterPro" id="IPR051543">
    <property type="entry name" value="Serine_Peptidase_S9A"/>
</dbReference>
<protein>
    <recommendedName>
        <fullName evidence="6">Prolyl endopeptidase</fullName>
        <ecNumber evidence="6">3.4.21.-</ecNumber>
    </recommendedName>
</protein>
<reference evidence="11" key="7">
    <citation type="submission" date="2009-08" db="EMBL/GenBank/DDBJ databases">
        <title>Oryza sativa nipponbare(GA3) genomic DNA, chromosome 9.</title>
        <authorList>
            <consortium name="IRGSP(International Rice Genome Sequencing Project)"/>
        </authorList>
    </citation>
    <scope>NUCLEOTIDE SEQUENCE</scope>
</reference>
<dbReference type="OrthoDB" id="248387at2759"/>
<dbReference type="OMA" id="LINCNSK"/>
<dbReference type="Gene3D" id="2.130.10.120">
    <property type="entry name" value="Prolyl oligopeptidase, N-terminal domain"/>
    <property type="match status" value="1"/>
</dbReference>
<comment type="function">
    <text evidence="5">Serine peptidase whose precise substrate specificity remains unclear. Does not cleave peptides after a arginine or lysine residue. Regulates trans-Golgi network morphology and sorting by regulating the membrane binding of the AP-1 complex. May play a role in the regulation of synaptic vesicle exocytosis.</text>
</comment>
<comment type="similarity">
    <text evidence="1 6">Belongs to the peptidase S9A family.</text>
</comment>
<dbReference type="Proteomes" id="UP000000763">
    <property type="component" value="Chromosome 9"/>
</dbReference>
<keyword evidence="3 6" id="KW-0378">Hydrolase</keyword>
<reference evidence="12" key="6">
    <citation type="journal article" date="2008" name="Nucleic Acids Res.">
        <title>The rice annotation project database (RAP-DB): 2008 update.</title>
        <authorList>
            <consortium name="The rice annotation project (RAP)"/>
        </authorList>
    </citation>
    <scope>GENOME REANNOTATION</scope>
    <source>
        <strain evidence="12">cv. Nipponbare</strain>
    </source>
</reference>
<name>A0A0P0XPL5_ORYSJ</name>
<evidence type="ECO:0000256" key="7">
    <source>
        <dbReference type="SAM" id="MobiDB-lite"/>
    </source>
</evidence>
<evidence type="ECO:0000256" key="2">
    <source>
        <dbReference type="ARBA" id="ARBA00022670"/>
    </source>
</evidence>